<dbReference type="Pfam" id="PF14345">
    <property type="entry name" value="GDYXXLXY"/>
    <property type="match status" value="1"/>
</dbReference>
<sequence>MRSLLVLIVALGQVALLSYMVWQRETLLRQGETLYMQTAPVDPRDPLRGDYVRLSYPANTVARSDYRGPLPRQALQRGQQVYAVIKPTTENLYRLDYLLSEPPSQGMFLKGRVLSLPGNGAIRVKYGIEQYFVEQGAGLEIESIRGGREGFQRPMEVELAVGQDGSALIRGYRWSPLALAMTLLEPEPNDDALPGLDAPRRGPQSPTVRLRLRNVSKSPVALVDNVDHCGFTLQPLGDSDRKIQRVDKRCSGYQYGPQDRIDLAPVEEYAIDIDLAKRRWFVSAEGKDGDLVGDIAAVAPGERFRLVYRSPATDSAPAQVWQGELQTPAFTVWGWVD</sequence>
<proteinExistence type="predicted"/>
<gene>
    <name evidence="1" type="ORF">I6N98_14770</name>
</gene>
<organism evidence="1 2">
    <name type="scientific">Spongiibacter nanhainus</name>
    <dbReference type="NCBI Taxonomy" id="2794344"/>
    <lineage>
        <taxon>Bacteria</taxon>
        <taxon>Pseudomonadati</taxon>
        <taxon>Pseudomonadota</taxon>
        <taxon>Gammaproteobacteria</taxon>
        <taxon>Cellvibrionales</taxon>
        <taxon>Spongiibacteraceae</taxon>
        <taxon>Spongiibacter</taxon>
    </lineage>
</organism>
<name>A0A7T4UPG5_9GAMM</name>
<evidence type="ECO:0000313" key="1">
    <source>
        <dbReference type="EMBL" id="QQD17601.1"/>
    </source>
</evidence>
<accession>A0A7T4UPG5</accession>
<dbReference type="Proteomes" id="UP000596063">
    <property type="component" value="Chromosome"/>
</dbReference>
<dbReference type="InterPro" id="IPR025833">
    <property type="entry name" value="GDYXXLXY"/>
</dbReference>
<dbReference type="RefSeq" id="WP_198569100.1">
    <property type="nucleotide sequence ID" value="NZ_CP066167.1"/>
</dbReference>
<evidence type="ECO:0000313" key="2">
    <source>
        <dbReference type="Proteomes" id="UP000596063"/>
    </source>
</evidence>
<reference evidence="1 2" key="1">
    <citation type="submission" date="2020-12" db="EMBL/GenBank/DDBJ databases">
        <authorList>
            <person name="Shan Y."/>
        </authorList>
    </citation>
    <scope>NUCLEOTIDE SEQUENCE [LARGE SCALE GENOMIC DNA]</scope>
    <source>
        <strain evidence="2">csc3.9</strain>
    </source>
</reference>
<dbReference type="EMBL" id="CP066167">
    <property type="protein sequence ID" value="QQD17601.1"/>
    <property type="molecule type" value="Genomic_DNA"/>
</dbReference>
<protein>
    <submittedName>
        <fullName evidence="1">GDYXXLXY domain-containing protein</fullName>
    </submittedName>
</protein>
<keyword evidence="2" id="KW-1185">Reference proteome</keyword>
<dbReference type="AlphaFoldDB" id="A0A7T4UPG5"/>
<dbReference type="KEGG" id="snan:I6N98_14770"/>